<evidence type="ECO:0000313" key="2">
    <source>
        <dbReference type="Proteomes" id="UP001597533"/>
    </source>
</evidence>
<comment type="caution">
    <text evidence="1">The sequence shown here is derived from an EMBL/GenBank/DDBJ whole genome shotgun (WGS) entry which is preliminary data.</text>
</comment>
<evidence type="ECO:0000313" key="1">
    <source>
        <dbReference type="EMBL" id="MFD2822221.1"/>
    </source>
</evidence>
<dbReference type="RefSeq" id="WP_183484523.1">
    <property type="nucleotide sequence ID" value="NZ_JBHUOV010000001.1"/>
</dbReference>
<gene>
    <name evidence="1" type="ORF">ACFS5M_00975</name>
</gene>
<dbReference type="EMBL" id="JBHUOV010000001">
    <property type="protein sequence ID" value="MFD2822221.1"/>
    <property type="molecule type" value="Genomic_DNA"/>
</dbReference>
<sequence length="150" mass="17101">MKNIIYIAVLCMTSIVFSQKQVEVNQKLISAEITFGRLGHDCKGRGICSFNTTSNTTKHNTQIKYHEDNRITLVIDRTRITKEEELKIVGQDLEVNTKIKEGLFVLEDDFILEALIKSELKTPHQITKVAKGNYSLLISKDTFTITLKIE</sequence>
<protein>
    <submittedName>
        <fullName evidence="1">Uncharacterized protein</fullName>
    </submittedName>
</protein>
<name>A0ABW5WM37_9FLAO</name>
<reference evidence="2" key="1">
    <citation type="journal article" date="2019" name="Int. J. Syst. Evol. Microbiol.">
        <title>The Global Catalogue of Microorganisms (GCM) 10K type strain sequencing project: providing services to taxonomists for standard genome sequencing and annotation.</title>
        <authorList>
            <consortium name="The Broad Institute Genomics Platform"/>
            <consortium name="The Broad Institute Genome Sequencing Center for Infectious Disease"/>
            <person name="Wu L."/>
            <person name="Ma J."/>
        </authorList>
    </citation>
    <scope>NUCLEOTIDE SEQUENCE [LARGE SCALE GENOMIC DNA]</scope>
    <source>
        <strain evidence="2">KCTC 32141</strain>
    </source>
</reference>
<keyword evidence="2" id="KW-1185">Reference proteome</keyword>
<dbReference type="Proteomes" id="UP001597533">
    <property type="component" value="Unassembled WGS sequence"/>
</dbReference>
<accession>A0ABW5WM37</accession>
<proteinExistence type="predicted"/>
<organism evidence="1 2">
    <name type="scientific">Lacinutrix iliipiscaria</name>
    <dbReference type="NCBI Taxonomy" id="1230532"/>
    <lineage>
        <taxon>Bacteria</taxon>
        <taxon>Pseudomonadati</taxon>
        <taxon>Bacteroidota</taxon>
        <taxon>Flavobacteriia</taxon>
        <taxon>Flavobacteriales</taxon>
        <taxon>Flavobacteriaceae</taxon>
        <taxon>Lacinutrix</taxon>
    </lineage>
</organism>